<dbReference type="AlphaFoldDB" id="A0DX83"/>
<evidence type="ECO:0000256" key="1">
    <source>
        <dbReference type="SAM" id="Coils"/>
    </source>
</evidence>
<dbReference type="KEGG" id="ptm:GSPATT00021282001"/>
<reference evidence="2 3" key="1">
    <citation type="journal article" date="2006" name="Nature">
        <title>Global trends of whole-genome duplications revealed by the ciliate Paramecium tetraurelia.</title>
        <authorList>
            <consortium name="Genoscope"/>
            <person name="Aury J.-M."/>
            <person name="Jaillon O."/>
            <person name="Duret L."/>
            <person name="Noel B."/>
            <person name="Jubin C."/>
            <person name="Porcel B.M."/>
            <person name="Segurens B."/>
            <person name="Daubin V."/>
            <person name="Anthouard V."/>
            <person name="Aiach N."/>
            <person name="Arnaiz O."/>
            <person name="Billaut A."/>
            <person name="Beisson J."/>
            <person name="Blanc I."/>
            <person name="Bouhouche K."/>
            <person name="Camara F."/>
            <person name="Duharcourt S."/>
            <person name="Guigo R."/>
            <person name="Gogendeau D."/>
            <person name="Katinka M."/>
            <person name="Keller A.-M."/>
            <person name="Kissmehl R."/>
            <person name="Klotz C."/>
            <person name="Koll F."/>
            <person name="Le Moue A."/>
            <person name="Lepere C."/>
            <person name="Malinsky S."/>
            <person name="Nowacki M."/>
            <person name="Nowak J.K."/>
            <person name="Plattner H."/>
            <person name="Poulain J."/>
            <person name="Ruiz F."/>
            <person name="Serrano V."/>
            <person name="Zagulski M."/>
            <person name="Dessen P."/>
            <person name="Betermier M."/>
            <person name="Weissenbach J."/>
            <person name="Scarpelli C."/>
            <person name="Schachter V."/>
            <person name="Sperling L."/>
            <person name="Meyer E."/>
            <person name="Cohen J."/>
            <person name="Wincker P."/>
        </authorList>
    </citation>
    <scope>NUCLEOTIDE SEQUENCE [LARGE SCALE GENOMIC DNA]</scope>
    <source>
        <strain evidence="2 3">Stock d4-2</strain>
    </source>
</reference>
<keyword evidence="1" id="KW-0175">Coiled coil</keyword>
<dbReference type="EMBL" id="CT868629">
    <property type="protein sequence ID" value="CAK87650.1"/>
    <property type="molecule type" value="Genomic_DNA"/>
</dbReference>
<dbReference type="InParanoid" id="A0DX83"/>
<organism evidence="2 3">
    <name type="scientific">Paramecium tetraurelia</name>
    <dbReference type="NCBI Taxonomy" id="5888"/>
    <lineage>
        <taxon>Eukaryota</taxon>
        <taxon>Sar</taxon>
        <taxon>Alveolata</taxon>
        <taxon>Ciliophora</taxon>
        <taxon>Intramacronucleata</taxon>
        <taxon>Oligohymenophorea</taxon>
        <taxon>Peniculida</taxon>
        <taxon>Parameciidae</taxon>
        <taxon>Paramecium</taxon>
    </lineage>
</organism>
<dbReference type="OrthoDB" id="10646428at2759"/>
<accession>A0DX83</accession>
<feature type="coiled-coil region" evidence="1">
    <location>
        <begin position="1"/>
        <end position="33"/>
    </location>
</feature>
<dbReference type="GeneID" id="5040832"/>
<evidence type="ECO:0000313" key="3">
    <source>
        <dbReference type="Proteomes" id="UP000000600"/>
    </source>
</evidence>
<sequence length="254" mass="29586">MNQLSQELQSLRLAMNQKSRSNIEEEVQDEQDQGTIYCDRYGSGIYKSVSSYRAHIYQKNDGKTLRMNMQGIKDDNQDILNKLLTQDGQCIQILQWNFILINENTYKAIKIYPHFISLKEARNEQFSKALYYYNRQQSTHFGGMTVGFSKQFQSRRLQIYIFQTCSVILHMNGGLQLIEELLSDAYKFQTQINSIKQFSIIYEYKNTEIIMKNNGSIKGHQDKLSAETQTQTCQTDSQTSNQHCKSVYEILDIG</sequence>
<dbReference type="HOGENOM" id="CLU_1096055_0_0_1"/>
<evidence type="ECO:0000313" key="2">
    <source>
        <dbReference type="EMBL" id="CAK87650.1"/>
    </source>
</evidence>
<name>A0DX83_PARTE</name>
<keyword evidence="3" id="KW-1185">Reference proteome</keyword>
<proteinExistence type="predicted"/>
<dbReference type="RefSeq" id="XP_001455047.1">
    <property type="nucleotide sequence ID" value="XM_001455010.1"/>
</dbReference>
<gene>
    <name evidence="2" type="ORF">GSPATT00021282001</name>
</gene>
<protein>
    <submittedName>
        <fullName evidence="2">Uncharacterized protein</fullName>
    </submittedName>
</protein>
<dbReference type="Proteomes" id="UP000000600">
    <property type="component" value="Unassembled WGS sequence"/>
</dbReference>